<dbReference type="GO" id="GO:0030246">
    <property type="term" value="F:carbohydrate binding"/>
    <property type="evidence" value="ECO:0007669"/>
    <property type="project" value="InterPro"/>
</dbReference>
<dbReference type="AlphaFoldDB" id="A0A934RW08"/>
<organism evidence="1 2">
    <name type="scientific">Pelagicoccus mobilis</name>
    <dbReference type="NCBI Taxonomy" id="415221"/>
    <lineage>
        <taxon>Bacteria</taxon>
        <taxon>Pseudomonadati</taxon>
        <taxon>Verrucomicrobiota</taxon>
        <taxon>Opitutia</taxon>
        <taxon>Puniceicoccales</taxon>
        <taxon>Pelagicoccaceae</taxon>
        <taxon>Pelagicoccus</taxon>
    </lineage>
</organism>
<dbReference type="InterPro" id="IPR014718">
    <property type="entry name" value="GH-type_carb-bd"/>
</dbReference>
<evidence type="ECO:0008006" key="3">
    <source>
        <dbReference type="Google" id="ProtNLM"/>
    </source>
</evidence>
<name>A0A934RW08_9BACT</name>
<dbReference type="EMBL" id="JAENIL010000009">
    <property type="protein sequence ID" value="MBK1876495.1"/>
    <property type="molecule type" value="Genomic_DNA"/>
</dbReference>
<evidence type="ECO:0000313" key="1">
    <source>
        <dbReference type="EMBL" id="MBK1876495.1"/>
    </source>
</evidence>
<keyword evidence="2" id="KW-1185">Reference proteome</keyword>
<proteinExistence type="predicted"/>
<dbReference type="Gene3D" id="2.70.98.10">
    <property type="match status" value="1"/>
</dbReference>
<dbReference type="Proteomes" id="UP000617628">
    <property type="component" value="Unassembled WGS sequence"/>
</dbReference>
<accession>A0A934RW08</accession>
<reference evidence="1" key="1">
    <citation type="submission" date="2021-01" db="EMBL/GenBank/DDBJ databases">
        <title>Modified the classification status of verrucomicrobia.</title>
        <authorList>
            <person name="Feng X."/>
        </authorList>
    </citation>
    <scope>NUCLEOTIDE SEQUENCE</scope>
    <source>
        <strain evidence="1">KCTC 13126</strain>
    </source>
</reference>
<comment type="caution">
    <text evidence="1">The sequence shown here is derived from an EMBL/GenBank/DDBJ whole genome shotgun (WGS) entry which is preliminary data.</text>
</comment>
<evidence type="ECO:0000313" key="2">
    <source>
        <dbReference type="Proteomes" id="UP000617628"/>
    </source>
</evidence>
<sequence length="350" mass="39526">MLTLAFSVSACSKEPERSLILESGEAQLVFDLEGGALESFTLSGDELNPLSWKAPVKEGVVSGYPIPKGHFICLDRWGPPSPGEKRAGMFTHGEASRMLWKSESLRKGQARMSAELSLAGLEIERSIELLGTVALVQEKVRNVRPLSRLYNFVQHPSLGAPFLDENVIVDCNGGRGFRQNEKAMSPESNEFMWPYAPVNREEVDLRRLGADRVPHLTSFLVEEEFGWITAINPEKRLLIGYVWRAEEFPWIHMWREPKNGKPWARGLEFGTAPLHREADVLHQKGSVWGKPALRFIDAGETQRFSYVNFLMRLPEDFEGVESVRLDGDTLRVVERGNQARELIARTPETL</sequence>
<dbReference type="RefSeq" id="WP_200354712.1">
    <property type="nucleotide sequence ID" value="NZ_JAENIL010000009.1"/>
</dbReference>
<gene>
    <name evidence="1" type="ORF">JIN87_06410</name>
</gene>
<protein>
    <recommendedName>
        <fullName evidence="3">DUF4432 family protein</fullName>
    </recommendedName>
</protein>